<evidence type="ECO:0000313" key="2">
    <source>
        <dbReference type="EMBL" id="WVX80264.1"/>
    </source>
</evidence>
<reference evidence="2 3" key="1">
    <citation type="submission" date="2023-10" db="EMBL/GenBank/DDBJ databases">
        <title>Niallia locisalis sp.nov. isolated from a salt pond sample.</title>
        <authorList>
            <person name="Li X.-J."/>
            <person name="Dong L."/>
        </authorList>
    </citation>
    <scope>NUCLEOTIDE SEQUENCE [LARGE SCALE GENOMIC DNA]</scope>
    <source>
        <strain evidence="2 3">DSM 29761</strain>
    </source>
</reference>
<evidence type="ECO:0000313" key="3">
    <source>
        <dbReference type="Proteomes" id="UP001357223"/>
    </source>
</evidence>
<protein>
    <submittedName>
        <fullName evidence="2">YtzI protein</fullName>
    </submittedName>
</protein>
<accession>A0ABZ2C987</accession>
<dbReference type="EMBL" id="CP137640">
    <property type="protein sequence ID" value="WVX80264.1"/>
    <property type="molecule type" value="Genomic_DNA"/>
</dbReference>
<gene>
    <name evidence="2" type="primary">ytzI</name>
    <name evidence="2" type="ORF">R4Z09_23720</name>
</gene>
<sequence length="51" mass="5684">MVTVLIISIIIVLVVLIVSLKVTSKAYQYKHTIDPSVEDPNDASQERKTDV</sequence>
<dbReference type="InterPro" id="IPR047753">
    <property type="entry name" value="YtzI-like"/>
</dbReference>
<dbReference type="Proteomes" id="UP001357223">
    <property type="component" value="Chromosome"/>
</dbReference>
<keyword evidence="1" id="KW-1133">Transmembrane helix</keyword>
<organism evidence="2 3">
    <name type="scientific">Niallia oryzisoli</name>
    <dbReference type="NCBI Taxonomy" id="1737571"/>
    <lineage>
        <taxon>Bacteria</taxon>
        <taxon>Bacillati</taxon>
        <taxon>Bacillota</taxon>
        <taxon>Bacilli</taxon>
        <taxon>Bacillales</taxon>
        <taxon>Bacillaceae</taxon>
        <taxon>Niallia</taxon>
    </lineage>
</organism>
<evidence type="ECO:0000256" key="1">
    <source>
        <dbReference type="SAM" id="Phobius"/>
    </source>
</evidence>
<proteinExistence type="predicted"/>
<keyword evidence="1" id="KW-0472">Membrane</keyword>
<name>A0ABZ2C987_9BACI</name>
<keyword evidence="1" id="KW-0812">Transmembrane</keyword>
<keyword evidence="3" id="KW-1185">Reference proteome</keyword>
<dbReference type="NCBIfam" id="NF033232">
    <property type="entry name" value="small_YtzI"/>
    <property type="match status" value="1"/>
</dbReference>
<feature type="transmembrane region" description="Helical" evidence="1">
    <location>
        <begin position="6"/>
        <end position="23"/>
    </location>
</feature>